<dbReference type="EMBL" id="UZAG01016060">
    <property type="protein sequence ID" value="VDO25575.1"/>
    <property type="molecule type" value="Genomic_DNA"/>
</dbReference>
<proteinExistence type="predicted"/>
<dbReference type="WBParaSite" id="BTMF_0000966001-mRNA-1">
    <property type="protein sequence ID" value="BTMF_0000966001-mRNA-1"/>
    <property type="gene ID" value="BTMF_0000966001"/>
</dbReference>
<organism evidence="4">
    <name type="scientific">Brugia timori</name>
    <dbReference type="NCBI Taxonomy" id="42155"/>
    <lineage>
        <taxon>Eukaryota</taxon>
        <taxon>Metazoa</taxon>
        <taxon>Ecdysozoa</taxon>
        <taxon>Nematoda</taxon>
        <taxon>Chromadorea</taxon>
        <taxon>Rhabditida</taxon>
        <taxon>Spirurina</taxon>
        <taxon>Spiruromorpha</taxon>
        <taxon>Filarioidea</taxon>
        <taxon>Onchocercidae</taxon>
        <taxon>Brugia</taxon>
    </lineage>
</organism>
<protein>
    <submittedName>
        <fullName evidence="2 4">Uncharacterized protein</fullName>
    </submittedName>
</protein>
<dbReference type="Proteomes" id="UP000280834">
    <property type="component" value="Unassembled WGS sequence"/>
</dbReference>
<name>A0A0R3QPM5_9BILA</name>
<reference evidence="2 3" key="2">
    <citation type="submission" date="2018-11" db="EMBL/GenBank/DDBJ databases">
        <authorList>
            <consortium name="Pathogen Informatics"/>
        </authorList>
    </citation>
    <scope>NUCLEOTIDE SEQUENCE [LARGE SCALE GENOMIC DNA]</scope>
</reference>
<evidence type="ECO:0000256" key="1">
    <source>
        <dbReference type="SAM" id="MobiDB-lite"/>
    </source>
</evidence>
<evidence type="ECO:0000313" key="4">
    <source>
        <dbReference type="WBParaSite" id="BTMF_0000966001-mRNA-1"/>
    </source>
</evidence>
<evidence type="ECO:0000313" key="3">
    <source>
        <dbReference type="Proteomes" id="UP000280834"/>
    </source>
</evidence>
<evidence type="ECO:0000313" key="2">
    <source>
        <dbReference type="EMBL" id="VDO25575.1"/>
    </source>
</evidence>
<keyword evidence="3" id="KW-1185">Reference proteome</keyword>
<feature type="region of interest" description="Disordered" evidence="1">
    <location>
        <begin position="1"/>
        <end position="30"/>
    </location>
</feature>
<accession>A0A0R3QPM5</accession>
<feature type="compositionally biased region" description="Polar residues" evidence="1">
    <location>
        <begin position="1"/>
        <end position="12"/>
    </location>
</feature>
<reference evidence="4" key="1">
    <citation type="submission" date="2017-02" db="UniProtKB">
        <authorList>
            <consortium name="WormBaseParasite"/>
        </authorList>
    </citation>
    <scope>IDENTIFICATION</scope>
</reference>
<gene>
    <name evidence="2" type="ORF">BTMF_LOCUS7711</name>
</gene>
<dbReference type="AlphaFoldDB" id="A0A0R3QPM5"/>
<sequence length="83" mass="9537">MNNNFQIRSSNLLKRKKNVPPARESISTSEDTPLCKYPISSRKLAKESTGQLFSLFIAVIYAWQSQKKSIPGHFDQTQKRHSK</sequence>